<keyword evidence="3 6" id="KW-0238">DNA-binding</keyword>
<comment type="subcellular location">
    <subcellularLocation>
        <location evidence="1">Nucleus</location>
    </subcellularLocation>
</comment>
<keyword evidence="5 6" id="KW-0539">Nucleus</keyword>
<dbReference type="InterPro" id="IPR050917">
    <property type="entry name" value="SOX_TF"/>
</dbReference>
<dbReference type="InterPro" id="IPR009071">
    <property type="entry name" value="HMG_box_dom"/>
</dbReference>
<dbReference type="EMBL" id="KB096502">
    <property type="protein sequence ID" value="ESO04273.1"/>
    <property type="molecule type" value="Genomic_DNA"/>
</dbReference>
<dbReference type="CTD" id="20212046"/>
<dbReference type="PANTHER" id="PTHR45803">
    <property type="entry name" value="SOX100B"/>
    <property type="match status" value="1"/>
</dbReference>
<dbReference type="GO" id="GO:0005634">
    <property type="term" value="C:nucleus"/>
    <property type="evidence" value="ECO:0000318"/>
    <property type="project" value="GO_Central"/>
</dbReference>
<dbReference type="RefSeq" id="XP_009017542.1">
    <property type="nucleotide sequence ID" value="XM_009019294.1"/>
</dbReference>
<evidence type="ECO:0000256" key="6">
    <source>
        <dbReference type="PROSITE-ProRule" id="PRU00267"/>
    </source>
</evidence>
<gene>
    <name evidence="9" type="primary">20212046</name>
    <name evidence="8" type="ORF">HELRODRAFT_191755</name>
</gene>
<dbReference type="InterPro" id="IPR036910">
    <property type="entry name" value="HMG_box_dom_sf"/>
</dbReference>
<keyword evidence="2" id="KW-0805">Transcription regulation</keyword>
<keyword evidence="4" id="KW-0804">Transcription</keyword>
<protein>
    <recommendedName>
        <fullName evidence="7">HMG box domain-containing protein</fullName>
    </recommendedName>
</protein>
<reference evidence="9" key="3">
    <citation type="submission" date="2015-06" db="UniProtKB">
        <authorList>
            <consortium name="EnsemblMetazoa"/>
        </authorList>
    </citation>
    <scope>IDENTIFICATION</scope>
</reference>
<evidence type="ECO:0000259" key="7">
    <source>
        <dbReference type="PROSITE" id="PS50118"/>
    </source>
</evidence>
<feature type="DNA-binding region" description="HMG box" evidence="6">
    <location>
        <begin position="114"/>
        <end position="180"/>
    </location>
</feature>
<dbReference type="GeneID" id="20212046"/>
<dbReference type="SMART" id="SM00398">
    <property type="entry name" value="HMG"/>
    <property type="match status" value="1"/>
</dbReference>
<name>T1FT99_HELRO</name>
<evidence type="ECO:0000256" key="5">
    <source>
        <dbReference type="ARBA" id="ARBA00023242"/>
    </source>
</evidence>
<dbReference type="InParanoid" id="T1FT99"/>
<organism evidence="9 10">
    <name type="scientific">Helobdella robusta</name>
    <name type="common">Californian leech</name>
    <dbReference type="NCBI Taxonomy" id="6412"/>
    <lineage>
        <taxon>Eukaryota</taxon>
        <taxon>Metazoa</taxon>
        <taxon>Spiralia</taxon>
        <taxon>Lophotrochozoa</taxon>
        <taxon>Annelida</taxon>
        <taxon>Clitellata</taxon>
        <taxon>Hirudinea</taxon>
        <taxon>Rhynchobdellida</taxon>
        <taxon>Glossiphoniidae</taxon>
        <taxon>Helobdella</taxon>
    </lineage>
</organism>
<reference evidence="8 10" key="2">
    <citation type="journal article" date="2013" name="Nature">
        <title>Insights into bilaterian evolution from three spiralian genomes.</title>
        <authorList>
            <person name="Simakov O."/>
            <person name="Marletaz F."/>
            <person name="Cho S.J."/>
            <person name="Edsinger-Gonzales E."/>
            <person name="Havlak P."/>
            <person name="Hellsten U."/>
            <person name="Kuo D.H."/>
            <person name="Larsson T."/>
            <person name="Lv J."/>
            <person name="Arendt D."/>
            <person name="Savage R."/>
            <person name="Osoegawa K."/>
            <person name="de Jong P."/>
            <person name="Grimwood J."/>
            <person name="Chapman J.A."/>
            <person name="Shapiro H."/>
            <person name="Aerts A."/>
            <person name="Otillar R.P."/>
            <person name="Terry A.Y."/>
            <person name="Boore J.L."/>
            <person name="Grigoriev I.V."/>
            <person name="Lindberg D.R."/>
            <person name="Seaver E.C."/>
            <person name="Weisblat D.A."/>
            <person name="Putnam N.H."/>
            <person name="Rokhsar D.S."/>
        </authorList>
    </citation>
    <scope>NUCLEOTIDE SEQUENCE</scope>
</reference>
<evidence type="ECO:0000256" key="4">
    <source>
        <dbReference type="ARBA" id="ARBA00023163"/>
    </source>
</evidence>
<dbReference type="AlphaFoldDB" id="T1FT99"/>
<dbReference type="PROSITE" id="PS50118">
    <property type="entry name" value="HMG_BOX_2"/>
    <property type="match status" value="1"/>
</dbReference>
<evidence type="ECO:0000256" key="2">
    <source>
        <dbReference type="ARBA" id="ARBA00023015"/>
    </source>
</evidence>
<dbReference type="HOGENOM" id="CLU_500870_0_0_1"/>
<sequence length="544" mass="63663">MTKVNAWDDCLSEQNFPIDLSKRSRNITTGADKLSEILILRNNEEKEKCEYLNQMTSNCLSEQIFPLDLSKLSRSLSTGAYEHKKVLNICNNEKKEKCENLYQMMSSKFKTQKIKRPMNAFMLYRKDESVQYRKIFANILEMNAELGKKWRNEPQHVKDRYFELAKLEKQQHKQQHPYFTERRNQKCGKQKESQFVYGSLKTSISEPVISSLHKTSTKSKKHIWNSSNNTMISARSANQPKKLSNVQDDECPISPEMIIKNYVTNFKLSAHIPNVWDYKKLNKRQFQSENYNSIESYKEINLAKLKKIDKKFSNFFPLEINNEKSELSYECSNNIINEQRLTCKIEPQEDVWNVQNEMAEEATTQQWLQNPNSRYHSYSILNVAKQFHLAPNPFVTPTSKLFADGFHQHSFNQCANQGLRLSYSTYKEYLGEELKTSEGLSNAFEFQNYFSDPVKQLITTYVPDILSVAIQKGVHKASPDVVKVIIVSGNLISRTENVYLLDTRVRFRESLIADKYLAFPWVVFNSTLRKQQRSYKYNFAFCTL</sequence>
<evidence type="ECO:0000256" key="1">
    <source>
        <dbReference type="ARBA" id="ARBA00004123"/>
    </source>
</evidence>
<dbReference type="Proteomes" id="UP000015101">
    <property type="component" value="Unassembled WGS sequence"/>
</dbReference>
<evidence type="ECO:0000313" key="10">
    <source>
        <dbReference type="Proteomes" id="UP000015101"/>
    </source>
</evidence>
<accession>T1FT99</accession>
<dbReference type="EMBL" id="AMQM01004298">
    <property type="status" value="NOT_ANNOTATED_CDS"/>
    <property type="molecule type" value="Genomic_DNA"/>
</dbReference>
<keyword evidence="10" id="KW-1185">Reference proteome</keyword>
<dbReference type="EnsemblMetazoa" id="HelroT191755">
    <property type="protein sequence ID" value="HelroP191755"/>
    <property type="gene ID" value="HelroG191755"/>
</dbReference>
<dbReference type="GO" id="GO:0000978">
    <property type="term" value="F:RNA polymerase II cis-regulatory region sequence-specific DNA binding"/>
    <property type="evidence" value="ECO:0000318"/>
    <property type="project" value="GO_Central"/>
</dbReference>
<dbReference type="PANTHER" id="PTHR45803:SF5">
    <property type="entry name" value="SOX100B"/>
    <property type="match status" value="1"/>
</dbReference>
<dbReference type="CDD" id="cd01389">
    <property type="entry name" value="HMG-box_ROX1-like"/>
    <property type="match status" value="1"/>
</dbReference>
<evidence type="ECO:0000256" key="3">
    <source>
        <dbReference type="ARBA" id="ARBA00023125"/>
    </source>
</evidence>
<reference evidence="10" key="1">
    <citation type="submission" date="2012-12" db="EMBL/GenBank/DDBJ databases">
        <authorList>
            <person name="Hellsten U."/>
            <person name="Grimwood J."/>
            <person name="Chapman J.A."/>
            <person name="Shapiro H."/>
            <person name="Aerts A."/>
            <person name="Otillar R.P."/>
            <person name="Terry A.Y."/>
            <person name="Boore J.L."/>
            <person name="Simakov O."/>
            <person name="Marletaz F."/>
            <person name="Cho S.-J."/>
            <person name="Edsinger-Gonzales E."/>
            <person name="Havlak P."/>
            <person name="Kuo D.-H."/>
            <person name="Larsson T."/>
            <person name="Lv J."/>
            <person name="Arendt D."/>
            <person name="Savage R."/>
            <person name="Osoegawa K."/>
            <person name="de Jong P."/>
            <person name="Lindberg D.R."/>
            <person name="Seaver E.C."/>
            <person name="Weisblat D.A."/>
            <person name="Putnam N.H."/>
            <person name="Grigoriev I.V."/>
            <person name="Rokhsar D.S."/>
        </authorList>
    </citation>
    <scope>NUCLEOTIDE SEQUENCE</scope>
</reference>
<evidence type="ECO:0000313" key="8">
    <source>
        <dbReference type="EMBL" id="ESO04273.1"/>
    </source>
</evidence>
<proteinExistence type="predicted"/>
<dbReference type="Gene3D" id="1.10.30.10">
    <property type="entry name" value="High mobility group box domain"/>
    <property type="match status" value="1"/>
</dbReference>
<dbReference type="SUPFAM" id="SSF47095">
    <property type="entry name" value="HMG-box"/>
    <property type="match status" value="1"/>
</dbReference>
<feature type="domain" description="HMG box" evidence="7">
    <location>
        <begin position="114"/>
        <end position="180"/>
    </location>
</feature>
<dbReference type="KEGG" id="hro:HELRODRAFT_191755"/>
<dbReference type="OrthoDB" id="2307332at2759"/>
<dbReference type="GO" id="GO:0006357">
    <property type="term" value="P:regulation of transcription by RNA polymerase II"/>
    <property type="evidence" value="ECO:0000318"/>
    <property type="project" value="GO_Central"/>
</dbReference>
<dbReference type="Pfam" id="PF00505">
    <property type="entry name" value="HMG_box"/>
    <property type="match status" value="1"/>
</dbReference>
<evidence type="ECO:0000313" key="9">
    <source>
        <dbReference type="EnsemblMetazoa" id="HelroP191755"/>
    </source>
</evidence>
<dbReference type="GO" id="GO:0000981">
    <property type="term" value="F:DNA-binding transcription factor activity, RNA polymerase II-specific"/>
    <property type="evidence" value="ECO:0000318"/>
    <property type="project" value="GO_Central"/>
</dbReference>